<keyword evidence="3" id="KW-1185">Reference proteome</keyword>
<organism evidence="2 3">
    <name type="scientific">Ideonella lacteola</name>
    <dbReference type="NCBI Taxonomy" id="2984193"/>
    <lineage>
        <taxon>Bacteria</taxon>
        <taxon>Pseudomonadati</taxon>
        <taxon>Pseudomonadota</taxon>
        <taxon>Betaproteobacteria</taxon>
        <taxon>Burkholderiales</taxon>
        <taxon>Sphaerotilaceae</taxon>
        <taxon>Ideonella</taxon>
    </lineage>
</organism>
<feature type="region of interest" description="Disordered" evidence="1">
    <location>
        <begin position="48"/>
        <end position="68"/>
    </location>
</feature>
<evidence type="ECO:0000256" key="1">
    <source>
        <dbReference type="SAM" id="MobiDB-lite"/>
    </source>
</evidence>
<accession>A0ABU9BT69</accession>
<evidence type="ECO:0000313" key="2">
    <source>
        <dbReference type="EMBL" id="MEK8032057.1"/>
    </source>
</evidence>
<evidence type="ECO:0000313" key="3">
    <source>
        <dbReference type="Proteomes" id="UP001371218"/>
    </source>
</evidence>
<dbReference type="EMBL" id="JBBUTG010000008">
    <property type="protein sequence ID" value="MEK8032057.1"/>
    <property type="molecule type" value="Genomic_DNA"/>
</dbReference>
<gene>
    <name evidence="2" type="ORF">AACH06_14620</name>
</gene>
<reference evidence="2 3" key="1">
    <citation type="submission" date="2024-04" db="EMBL/GenBank/DDBJ databases">
        <title>Novel species of the genus Ideonella isolated from streams.</title>
        <authorList>
            <person name="Lu H."/>
        </authorList>
    </citation>
    <scope>NUCLEOTIDE SEQUENCE [LARGE SCALE GENOMIC DNA]</scope>
    <source>
        <strain evidence="2 3">DXS29W</strain>
    </source>
</reference>
<name>A0ABU9BT69_9BURK</name>
<comment type="caution">
    <text evidence="2">The sequence shown here is derived from an EMBL/GenBank/DDBJ whole genome shotgun (WGS) entry which is preliminary data.</text>
</comment>
<sequence length="68" mass="7272">MHNTMLVSQVAHSAWHAWVLCRALMADLRAARHTPNAEAVSAEVGLPAGGLTEPRAETRECADLHDGA</sequence>
<dbReference type="Proteomes" id="UP001371218">
    <property type="component" value="Unassembled WGS sequence"/>
</dbReference>
<feature type="compositionally biased region" description="Basic and acidic residues" evidence="1">
    <location>
        <begin position="54"/>
        <end position="68"/>
    </location>
</feature>
<protein>
    <submittedName>
        <fullName evidence="2">Uncharacterized protein</fullName>
    </submittedName>
</protein>
<proteinExistence type="predicted"/>
<dbReference type="RefSeq" id="WP_341426469.1">
    <property type="nucleotide sequence ID" value="NZ_JBBUTG010000008.1"/>
</dbReference>